<dbReference type="EMBL" id="JBHSLU010000017">
    <property type="protein sequence ID" value="MFC5505433.1"/>
    <property type="molecule type" value="Genomic_DNA"/>
</dbReference>
<comment type="caution">
    <text evidence="1">The sequence shown here is derived from an EMBL/GenBank/DDBJ whole genome shotgun (WGS) entry which is preliminary data.</text>
</comment>
<proteinExistence type="predicted"/>
<sequence length="222" mass="24703">MALSIPTTFVEFPKHLIAPLYEPRAEFPEFVDLAAELDRHLGFRNHFFRLNSRSPKDGPWPLLVPITCSGKQIIQVMACSERMMEDLFKFSNTDLQPVVCLRKQEFNLRPEVELRCFLKGGRLLAVAEYGHEPTFAAPHDADAAIREKVERYVLDVVGPHLPLDTVVVDVWCKHDGFGLIEINPFGLSDPVGAISYDAIEAGIPGIARHGSIAAAPSNRMAV</sequence>
<protein>
    <submittedName>
        <fullName evidence="1">ATP-grasp domain-containing protein</fullName>
    </submittedName>
</protein>
<dbReference type="InterPro" id="IPR009772">
    <property type="entry name" value="CDC123"/>
</dbReference>
<dbReference type="Pfam" id="PF07065">
    <property type="entry name" value="D123"/>
    <property type="match status" value="1"/>
</dbReference>
<dbReference type="Proteomes" id="UP001596060">
    <property type="component" value="Unassembled WGS sequence"/>
</dbReference>
<organism evidence="1 2">
    <name type="scientific">Bosea massiliensis</name>
    <dbReference type="NCBI Taxonomy" id="151419"/>
    <lineage>
        <taxon>Bacteria</taxon>
        <taxon>Pseudomonadati</taxon>
        <taxon>Pseudomonadota</taxon>
        <taxon>Alphaproteobacteria</taxon>
        <taxon>Hyphomicrobiales</taxon>
        <taxon>Boseaceae</taxon>
        <taxon>Bosea</taxon>
    </lineage>
</organism>
<name>A0ABW0P184_9HYPH</name>
<evidence type="ECO:0000313" key="1">
    <source>
        <dbReference type="EMBL" id="MFC5505433.1"/>
    </source>
</evidence>
<evidence type="ECO:0000313" key="2">
    <source>
        <dbReference type="Proteomes" id="UP001596060"/>
    </source>
</evidence>
<gene>
    <name evidence="1" type="ORF">ACFPN9_09195</name>
</gene>
<dbReference type="RefSeq" id="WP_377816564.1">
    <property type="nucleotide sequence ID" value="NZ_JBHSLU010000017.1"/>
</dbReference>
<reference evidence="2" key="1">
    <citation type="journal article" date="2019" name="Int. J. Syst. Evol. Microbiol.">
        <title>The Global Catalogue of Microorganisms (GCM) 10K type strain sequencing project: providing services to taxonomists for standard genome sequencing and annotation.</title>
        <authorList>
            <consortium name="The Broad Institute Genomics Platform"/>
            <consortium name="The Broad Institute Genome Sequencing Center for Infectious Disease"/>
            <person name="Wu L."/>
            <person name="Ma J."/>
        </authorList>
    </citation>
    <scope>NUCLEOTIDE SEQUENCE [LARGE SCALE GENOMIC DNA]</scope>
    <source>
        <strain evidence="2">CCUG 43117</strain>
    </source>
</reference>
<accession>A0ABW0P184</accession>
<keyword evidence="2" id="KW-1185">Reference proteome</keyword>